<feature type="transmembrane region" description="Helical" evidence="7">
    <location>
        <begin position="21"/>
        <end position="45"/>
    </location>
</feature>
<dbReference type="RefSeq" id="WP_188953798.1">
    <property type="nucleotide sequence ID" value="NZ_BMIB01000003.1"/>
</dbReference>
<evidence type="ECO:0000313" key="10">
    <source>
        <dbReference type="EMBL" id="GGH71506.1"/>
    </source>
</evidence>
<dbReference type="SUPFAM" id="SSF55874">
    <property type="entry name" value="ATPase domain of HSP90 chaperone/DNA topoisomerase II/histidine kinase"/>
    <property type="match status" value="1"/>
</dbReference>
<dbReference type="InterPro" id="IPR005467">
    <property type="entry name" value="His_kinase_dom"/>
</dbReference>
<dbReference type="SMART" id="SM00387">
    <property type="entry name" value="HATPase_c"/>
    <property type="match status" value="1"/>
</dbReference>
<reference evidence="10" key="2">
    <citation type="submission" date="2020-09" db="EMBL/GenBank/DDBJ databases">
        <authorList>
            <person name="Sun Q."/>
            <person name="Zhou Y."/>
        </authorList>
    </citation>
    <scope>NUCLEOTIDE SEQUENCE</scope>
    <source>
        <strain evidence="10">CGMCC 1.15290</strain>
    </source>
</reference>
<comment type="subcellular location">
    <subcellularLocation>
        <location evidence="2">Membrane</location>
    </subcellularLocation>
</comment>
<dbReference type="CDD" id="cd06225">
    <property type="entry name" value="HAMP"/>
    <property type="match status" value="1"/>
</dbReference>
<dbReference type="InterPro" id="IPR003660">
    <property type="entry name" value="HAMP_dom"/>
</dbReference>
<dbReference type="Pfam" id="PF00672">
    <property type="entry name" value="HAMP"/>
    <property type="match status" value="1"/>
</dbReference>
<organism evidence="10 11">
    <name type="scientific">Filimonas zeae</name>
    <dbReference type="NCBI Taxonomy" id="1737353"/>
    <lineage>
        <taxon>Bacteria</taxon>
        <taxon>Pseudomonadati</taxon>
        <taxon>Bacteroidota</taxon>
        <taxon>Chitinophagia</taxon>
        <taxon>Chitinophagales</taxon>
        <taxon>Chitinophagaceae</taxon>
        <taxon>Filimonas</taxon>
    </lineage>
</organism>
<evidence type="ECO:0000259" key="8">
    <source>
        <dbReference type="PROSITE" id="PS50109"/>
    </source>
</evidence>
<evidence type="ECO:0000313" key="11">
    <source>
        <dbReference type="Proteomes" id="UP000627292"/>
    </source>
</evidence>
<keyword evidence="7" id="KW-1133">Transmembrane helix</keyword>
<dbReference type="SUPFAM" id="SSF47384">
    <property type="entry name" value="Homodimeric domain of signal transducing histidine kinase"/>
    <property type="match status" value="1"/>
</dbReference>
<sequence length="523" mass="58893">MTLLLKRFADISIAKKLYFTVGIMALLIGLELFALFFSVSTLSALRGYVGGEGLWSKGQKDAVYYLLLYGVNRQEADYIQYKKNLEIPLNDGVARREMMKPKPDRKLIHESFRKGGVHEDDIDGMVNLMRRFHDNYYISKAVAAWEAAEAALTELIQIGDQLHTEINRPRPDEKVIHNLLVRIEPINRGITEKENEFSYALGAGSRWLENFVLKLLFGIALTVEISGLLLAIYVNRGIKKGLNGILVAARAFTKGQWGKRAAVYARDEIGAVAIAYNAMAEKLEHHIRDTEVKNKELEQLAYVASHDLQEPLRTMTSLVELFKTEYGENMDETEAQYLDFISDAATRMQHLTKALLDYSRIGRDKHTEITDCNKLVAEVLSDLQTLLHEKLAHVAVAPLPVLLVYPVELKLLFQNLISNAVKFQAPDSIPMISIEAEKQDAGWLFSVKDNGIGIPPEYREKIFVIFQRLHSRTHYEGTGIGLAHCTKIAALHNGTIWVESAVGAGSTFYFTIQLENTESITPL</sequence>
<evidence type="ECO:0000256" key="1">
    <source>
        <dbReference type="ARBA" id="ARBA00000085"/>
    </source>
</evidence>
<dbReference type="Pfam" id="PF02518">
    <property type="entry name" value="HATPase_c"/>
    <property type="match status" value="1"/>
</dbReference>
<dbReference type="GO" id="GO:0000155">
    <property type="term" value="F:phosphorelay sensor kinase activity"/>
    <property type="evidence" value="ECO:0007669"/>
    <property type="project" value="InterPro"/>
</dbReference>
<evidence type="ECO:0000256" key="2">
    <source>
        <dbReference type="ARBA" id="ARBA00004370"/>
    </source>
</evidence>
<keyword evidence="11" id="KW-1185">Reference proteome</keyword>
<keyword evidence="7" id="KW-0812">Transmembrane</keyword>
<proteinExistence type="predicted"/>
<dbReference type="InterPro" id="IPR036097">
    <property type="entry name" value="HisK_dim/P_sf"/>
</dbReference>
<dbReference type="InterPro" id="IPR004358">
    <property type="entry name" value="Sig_transdc_His_kin-like_C"/>
</dbReference>
<evidence type="ECO:0000256" key="3">
    <source>
        <dbReference type="ARBA" id="ARBA00012438"/>
    </source>
</evidence>
<dbReference type="Gene3D" id="1.10.287.130">
    <property type="match status" value="1"/>
</dbReference>
<dbReference type="PROSITE" id="PS50885">
    <property type="entry name" value="HAMP"/>
    <property type="match status" value="1"/>
</dbReference>
<reference evidence="10" key="1">
    <citation type="journal article" date="2014" name="Int. J. Syst. Evol. Microbiol.">
        <title>Complete genome sequence of Corynebacterium casei LMG S-19264T (=DSM 44701T), isolated from a smear-ripened cheese.</title>
        <authorList>
            <consortium name="US DOE Joint Genome Institute (JGI-PGF)"/>
            <person name="Walter F."/>
            <person name="Albersmeier A."/>
            <person name="Kalinowski J."/>
            <person name="Ruckert C."/>
        </authorList>
    </citation>
    <scope>NUCLEOTIDE SEQUENCE</scope>
    <source>
        <strain evidence="10">CGMCC 1.15290</strain>
    </source>
</reference>
<dbReference type="FunFam" id="3.30.565.10:FF:000006">
    <property type="entry name" value="Sensor histidine kinase WalK"/>
    <property type="match status" value="1"/>
</dbReference>
<dbReference type="EC" id="2.7.13.3" evidence="3"/>
<comment type="catalytic activity">
    <reaction evidence="1">
        <text>ATP + protein L-histidine = ADP + protein N-phospho-L-histidine.</text>
        <dbReference type="EC" id="2.7.13.3"/>
    </reaction>
</comment>
<dbReference type="Gene3D" id="6.10.340.10">
    <property type="match status" value="1"/>
</dbReference>
<dbReference type="AlphaFoldDB" id="A0A917J183"/>
<name>A0A917J183_9BACT</name>
<dbReference type="GO" id="GO:0016020">
    <property type="term" value="C:membrane"/>
    <property type="evidence" value="ECO:0007669"/>
    <property type="project" value="UniProtKB-SubCell"/>
</dbReference>
<gene>
    <name evidence="10" type="ORF">GCM10011379_30910</name>
</gene>
<feature type="domain" description="HAMP" evidence="9">
    <location>
        <begin position="236"/>
        <end position="288"/>
    </location>
</feature>
<keyword evidence="7" id="KW-0472">Membrane</keyword>
<keyword evidence="4" id="KW-0597">Phosphoprotein</keyword>
<dbReference type="SMART" id="SM00304">
    <property type="entry name" value="HAMP"/>
    <property type="match status" value="1"/>
</dbReference>
<dbReference type="InterPro" id="IPR052162">
    <property type="entry name" value="Sensor_kinase/Photoreceptor"/>
</dbReference>
<dbReference type="PANTHER" id="PTHR43304">
    <property type="entry name" value="PHYTOCHROME-LIKE PROTEIN CPH1"/>
    <property type="match status" value="1"/>
</dbReference>
<dbReference type="CDD" id="cd00082">
    <property type="entry name" value="HisKA"/>
    <property type="match status" value="1"/>
</dbReference>
<protein>
    <recommendedName>
        <fullName evidence="3">histidine kinase</fullName>
        <ecNumber evidence="3">2.7.13.3</ecNumber>
    </recommendedName>
</protein>
<keyword evidence="6" id="KW-0418">Kinase</keyword>
<dbReference type="InterPro" id="IPR003661">
    <property type="entry name" value="HisK_dim/P_dom"/>
</dbReference>
<evidence type="ECO:0000256" key="5">
    <source>
        <dbReference type="ARBA" id="ARBA00022679"/>
    </source>
</evidence>
<evidence type="ECO:0000256" key="7">
    <source>
        <dbReference type="SAM" id="Phobius"/>
    </source>
</evidence>
<comment type="caution">
    <text evidence="10">The sequence shown here is derived from an EMBL/GenBank/DDBJ whole genome shotgun (WGS) entry which is preliminary data.</text>
</comment>
<dbReference type="SMART" id="SM00388">
    <property type="entry name" value="HisKA"/>
    <property type="match status" value="1"/>
</dbReference>
<accession>A0A917J183</accession>
<evidence type="ECO:0000256" key="6">
    <source>
        <dbReference type="ARBA" id="ARBA00022777"/>
    </source>
</evidence>
<dbReference type="PANTHER" id="PTHR43304:SF1">
    <property type="entry name" value="PAC DOMAIN-CONTAINING PROTEIN"/>
    <property type="match status" value="1"/>
</dbReference>
<evidence type="ECO:0000259" key="9">
    <source>
        <dbReference type="PROSITE" id="PS50885"/>
    </source>
</evidence>
<feature type="domain" description="Histidine kinase" evidence="8">
    <location>
        <begin position="303"/>
        <end position="516"/>
    </location>
</feature>
<dbReference type="InterPro" id="IPR003594">
    <property type="entry name" value="HATPase_dom"/>
</dbReference>
<dbReference type="InterPro" id="IPR036890">
    <property type="entry name" value="HATPase_C_sf"/>
</dbReference>
<dbReference type="EMBL" id="BMIB01000003">
    <property type="protein sequence ID" value="GGH71506.1"/>
    <property type="molecule type" value="Genomic_DNA"/>
</dbReference>
<dbReference type="PROSITE" id="PS50109">
    <property type="entry name" value="HIS_KIN"/>
    <property type="match status" value="1"/>
</dbReference>
<evidence type="ECO:0000256" key="4">
    <source>
        <dbReference type="ARBA" id="ARBA00022553"/>
    </source>
</evidence>
<keyword evidence="5" id="KW-0808">Transferase</keyword>
<dbReference type="PRINTS" id="PR00344">
    <property type="entry name" value="BCTRLSENSOR"/>
</dbReference>
<dbReference type="Gene3D" id="3.30.565.10">
    <property type="entry name" value="Histidine kinase-like ATPase, C-terminal domain"/>
    <property type="match status" value="1"/>
</dbReference>
<dbReference type="Pfam" id="PF00512">
    <property type="entry name" value="HisKA"/>
    <property type="match status" value="1"/>
</dbReference>
<dbReference type="Proteomes" id="UP000627292">
    <property type="component" value="Unassembled WGS sequence"/>
</dbReference>